<dbReference type="Proteomes" id="UP001234178">
    <property type="component" value="Unassembled WGS sequence"/>
</dbReference>
<comment type="caution">
    <text evidence="1">The sequence shown here is derived from an EMBL/GenBank/DDBJ whole genome shotgun (WGS) entry which is preliminary data.</text>
</comment>
<dbReference type="EMBL" id="JAOYFB010000003">
    <property type="protein sequence ID" value="KAK4011314.1"/>
    <property type="molecule type" value="Genomic_DNA"/>
</dbReference>
<evidence type="ECO:0000313" key="2">
    <source>
        <dbReference type="Proteomes" id="UP001234178"/>
    </source>
</evidence>
<evidence type="ECO:0008006" key="3">
    <source>
        <dbReference type="Google" id="ProtNLM"/>
    </source>
</evidence>
<organism evidence="1 2">
    <name type="scientific">Daphnia magna</name>
    <dbReference type="NCBI Taxonomy" id="35525"/>
    <lineage>
        <taxon>Eukaryota</taxon>
        <taxon>Metazoa</taxon>
        <taxon>Ecdysozoa</taxon>
        <taxon>Arthropoda</taxon>
        <taxon>Crustacea</taxon>
        <taxon>Branchiopoda</taxon>
        <taxon>Diplostraca</taxon>
        <taxon>Cladocera</taxon>
        <taxon>Anomopoda</taxon>
        <taxon>Daphniidae</taxon>
        <taxon>Daphnia</taxon>
    </lineage>
</organism>
<gene>
    <name evidence="1" type="ORF">OUZ56_020430</name>
</gene>
<proteinExistence type="predicted"/>
<dbReference type="PANTHER" id="PTHR33173:SF2">
    <property type="entry name" value="MYND-TYPE DOMAIN-CONTAINING PROTEIN"/>
    <property type="match status" value="1"/>
</dbReference>
<keyword evidence="2" id="KW-1185">Reference proteome</keyword>
<name>A0ABQ9ZEQ7_9CRUS</name>
<reference evidence="1 2" key="1">
    <citation type="journal article" date="2023" name="Nucleic Acids Res.">
        <title>The hologenome of Daphnia magna reveals possible DNA methylation and microbiome-mediated evolution of the host genome.</title>
        <authorList>
            <person name="Chaturvedi A."/>
            <person name="Li X."/>
            <person name="Dhandapani V."/>
            <person name="Marshall H."/>
            <person name="Kissane S."/>
            <person name="Cuenca-Cambronero M."/>
            <person name="Asole G."/>
            <person name="Calvet F."/>
            <person name="Ruiz-Romero M."/>
            <person name="Marangio P."/>
            <person name="Guigo R."/>
            <person name="Rago D."/>
            <person name="Mirbahai L."/>
            <person name="Eastwood N."/>
            <person name="Colbourne J.K."/>
            <person name="Zhou J."/>
            <person name="Mallon E."/>
            <person name="Orsini L."/>
        </authorList>
    </citation>
    <scope>NUCLEOTIDE SEQUENCE [LARGE SCALE GENOMIC DNA]</scope>
    <source>
        <strain evidence="1">LRV0_1</strain>
    </source>
</reference>
<evidence type="ECO:0000313" key="1">
    <source>
        <dbReference type="EMBL" id="KAK4011314.1"/>
    </source>
</evidence>
<sequence>MSLSLSPSASTGGNYTCKLYFDPGADQSDTGGYWITDDQLRQKLVNLIDTDEEIKKASIYSNPLSSWQLIDAMFYHAFVVMETNDWWWSIEKNTEGITIQRSKKLENVRDMYQRKIRTTGSTSLTSIKENKTTEGGKTTIGELIIYIWRKDCLNDVYHLLDENCQKFADTVFNRIKLKCDDQVYFDEAADQPRYSASSCYMSVDKLFCKVQRLSASETLSQMPGAFQFQSSSSPVVSDM</sequence>
<accession>A0ABQ9ZEQ7</accession>
<protein>
    <recommendedName>
        <fullName evidence="3">PPPDE domain-containing protein</fullName>
    </recommendedName>
</protein>
<dbReference type="PANTHER" id="PTHR33173">
    <property type="match status" value="1"/>
</dbReference>